<dbReference type="EMBL" id="JAVRET010000024">
    <property type="protein sequence ID" value="MDT0409939.1"/>
    <property type="molecule type" value="Genomic_DNA"/>
</dbReference>
<reference evidence="2" key="1">
    <citation type="submission" date="2023-07" db="EMBL/GenBank/DDBJ databases">
        <title>30 novel species of actinomycetes from the DSMZ collection.</title>
        <authorList>
            <person name="Nouioui I."/>
        </authorList>
    </citation>
    <scope>NUCLEOTIDE SEQUENCE [LARGE SCALE GENOMIC DNA]</scope>
    <source>
        <strain evidence="2">DSM 41979</strain>
    </source>
</reference>
<protein>
    <submittedName>
        <fullName evidence="1">Helix-turn-helix domain-containing protein</fullName>
    </submittedName>
</protein>
<name>A0ABU2R1G5_9ACTN</name>
<gene>
    <name evidence="1" type="ORF">RM698_12860</name>
</gene>
<sequence length="176" mass="18821">MALRRDQRRITDEDRSAVRALHAEGLGRNEIARRIGRGSRTVSVLAAELGLSFDRTHTAIATEARVIDAKARRAALVQRAYTRAEKIYDRLEADAGPVGYDFTATSVNGIETKNLNHVPAQDERALALAAGAHLAQAAKLEALDGDPGLDAARSMLGGLAEGLRRIAEAPEDTGEG</sequence>
<dbReference type="Proteomes" id="UP001183610">
    <property type="component" value="Unassembled WGS sequence"/>
</dbReference>
<comment type="caution">
    <text evidence="1">The sequence shown here is derived from an EMBL/GenBank/DDBJ whole genome shotgun (WGS) entry which is preliminary data.</text>
</comment>
<proteinExistence type="predicted"/>
<dbReference type="Gene3D" id="1.10.10.60">
    <property type="entry name" value="Homeodomain-like"/>
    <property type="match status" value="1"/>
</dbReference>
<dbReference type="RefSeq" id="WP_010281129.1">
    <property type="nucleotide sequence ID" value="NZ_JAVRET010000024.1"/>
</dbReference>
<accession>A0ABU2R1G5</accession>
<organism evidence="1 2">
    <name type="scientific">Streptomyces evansiae</name>
    <dbReference type="NCBI Taxonomy" id="3075535"/>
    <lineage>
        <taxon>Bacteria</taxon>
        <taxon>Bacillati</taxon>
        <taxon>Actinomycetota</taxon>
        <taxon>Actinomycetes</taxon>
        <taxon>Kitasatosporales</taxon>
        <taxon>Streptomycetaceae</taxon>
        <taxon>Streptomyces</taxon>
    </lineage>
</organism>
<evidence type="ECO:0000313" key="1">
    <source>
        <dbReference type="EMBL" id="MDT0409939.1"/>
    </source>
</evidence>
<evidence type="ECO:0000313" key="2">
    <source>
        <dbReference type="Proteomes" id="UP001183610"/>
    </source>
</evidence>
<keyword evidence="2" id="KW-1185">Reference proteome</keyword>